<keyword evidence="1" id="KW-0472">Membrane</keyword>
<feature type="transmembrane region" description="Helical" evidence="1">
    <location>
        <begin position="289"/>
        <end position="307"/>
    </location>
</feature>
<evidence type="ECO:0000313" key="4">
    <source>
        <dbReference type="EMBL" id="MBP2185389.1"/>
    </source>
</evidence>
<dbReference type="Pfam" id="PF01757">
    <property type="entry name" value="Acyl_transf_3"/>
    <property type="match status" value="1"/>
</dbReference>
<dbReference type="Proteomes" id="UP000741013">
    <property type="component" value="Unassembled WGS sequence"/>
</dbReference>
<accession>A0ABS4Q143</accession>
<dbReference type="RefSeq" id="WP_209668283.1">
    <property type="nucleotide sequence ID" value="NZ_JAGGMS010000001.1"/>
</dbReference>
<proteinExistence type="predicted"/>
<evidence type="ECO:0000313" key="5">
    <source>
        <dbReference type="Proteomes" id="UP000741013"/>
    </source>
</evidence>
<keyword evidence="1" id="KW-0812">Transmembrane</keyword>
<feature type="domain" description="SGNH" evidence="3">
    <location>
        <begin position="422"/>
        <end position="642"/>
    </location>
</feature>
<feature type="transmembrane region" description="Helical" evidence="1">
    <location>
        <begin position="247"/>
        <end position="268"/>
    </location>
</feature>
<feature type="transmembrane region" description="Helical" evidence="1">
    <location>
        <begin position="18"/>
        <end position="34"/>
    </location>
</feature>
<feature type="transmembrane region" description="Helical" evidence="1">
    <location>
        <begin position="40"/>
        <end position="57"/>
    </location>
</feature>
<dbReference type="EMBL" id="JAGGMS010000001">
    <property type="protein sequence ID" value="MBP2185389.1"/>
    <property type="molecule type" value="Genomic_DNA"/>
</dbReference>
<feature type="transmembrane region" description="Helical" evidence="1">
    <location>
        <begin position="220"/>
        <end position="241"/>
    </location>
</feature>
<keyword evidence="1" id="KW-1133">Transmembrane helix</keyword>
<dbReference type="PANTHER" id="PTHR23028:SF53">
    <property type="entry name" value="ACYL_TRANSF_3 DOMAIN-CONTAINING PROTEIN"/>
    <property type="match status" value="1"/>
</dbReference>
<organism evidence="4 5">
    <name type="scientific">Amycolatopsis magusensis</name>
    <dbReference type="NCBI Taxonomy" id="882444"/>
    <lineage>
        <taxon>Bacteria</taxon>
        <taxon>Bacillati</taxon>
        <taxon>Actinomycetota</taxon>
        <taxon>Actinomycetes</taxon>
        <taxon>Pseudonocardiales</taxon>
        <taxon>Pseudonocardiaceae</taxon>
        <taxon>Amycolatopsis</taxon>
    </lineage>
</organism>
<evidence type="ECO:0000256" key="1">
    <source>
        <dbReference type="SAM" id="Phobius"/>
    </source>
</evidence>
<evidence type="ECO:0000259" key="2">
    <source>
        <dbReference type="Pfam" id="PF01757"/>
    </source>
</evidence>
<feature type="transmembrane region" description="Helical" evidence="1">
    <location>
        <begin position="78"/>
        <end position="97"/>
    </location>
</feature>
<feature type="transmembrane region" description="Helical" evidence="1">
    <location>
        <begin position="313"/>
        <end position="336"/>
    </location>
</feature>
<name>A0ABS4Q143_9PSEU</name>
<dbReference type="Pfam" id="PF19040">
    <property type="entry name" value="SGNH"/>
    <property type="match status" value="1"/>
</dbReference>
<feature type="transmembrane region" description="Helical" evidence="1">
    <location>
        <begin position="193"/>
        <end position="213"/>
    </location>
</feature>
<evidence type="ECO:0000259" key="3">
    <source>
        <dbReference type="Pfam" id="PF19040"/>
    </source>
</evidence>
<dbReference type="InterPro" id="IPR002656">
    <property type="entry name" value="Acyl_transf_3_dom"/>
</dbReference>
<reference evidence="4 5" key="1">
    <citation type="submission" date="2021-03" db="EMBL/GenBank/DDBJ databases">
        <title>Sequencing the genomes of 1000 actinobacteria strains.</title>
        <authorList>
            <person name="Klenk H.-P."/>
        </authorList>
    </citation>
    <scope>NUCLEOTIDE SEQUENCE [LARGE SCALE GENOMIC DNA]</scope>
    <source>
        <strain evidence="4 5">DSM 45510</strain>
    </source>
</reference>
<gene>
    <name evidence="4" type="ORF">JOM49_006915</name>
</gene>
<feature type="transmembrane region" description="Helical" evidence="1">
    <location>
        <begin position="141"/>
        <end position="162"/>
    </location>
</feature>
<comment type="caution">
    <text evidence="4">The sequence shown here is derived from an EMBL/GenBank/DDBJ whole genome shotgun (WGS) entry which is preliminary data.</text>
</comment>
<protein>
    <submittedName>
        <fullName evidence="4">Peptidoglycan/LPS O-acetylase OafA/YrhL</fullName>
    </submittedName>
</protein>
<dbReference type="PANTHER" id="PTHR23028">
    <property type="entry name" value="ACETYLTRANSFERASE"/>
    <property type="match status" value="1"/>
</dbReference>
<sequence length="658" mass="71497">MSERFTAAPRRYRPELQGLRAIAVVLVVVYHVWFGRISGGVDVFFLISGFLLTGQLVRARERGRIGFAAFWGKVAKRLLPAALTVLLAVIAASVLLLPEHRWFQTIREVFASAVFLENWRLAADSADYFTQHDQSSVVQHFWSLSIQGQFYLLWPLLIALVARRFLTGTLIAVFAGSLAFSVVLTAIDQPLAYFHSLTRVWEFALGGLLALFIDKVPLPALVRVLLGWLGIAGLISCGLVLTVGEQFPGYAALWPLLSAMAVLLAGASGSPFGADRILSARPMRYLGDLSYSLYLWHWPILVFYLIARERTEIGLVGGAGIIGLSVALAVLTHHFIEDPARQVRVRAHRFAAIALVPVLLAAGGWQVAARWKADAYALAAGSPDHPGARALTPGFEYWGAPDPPLVPAFLSLPEEYADTGDCTVAERHAELSICTTGAGDPPSKRIVVAGDSHAQQFIAALRPVAERKNWQLISMLRGGCPFSTDSDSVPGDQPCIDWNAAVADEIVAIAPDAVFTIGTRDARVGMVEHTPPGYVSQWRKVAAAGIPVLAARDNPRYDFAPSACVDANGPKAPECSTPRADLFAPEPPYLGIDVPPEVSFLDFSDYFCERDLCPPVIGNVLLYLDDNHVTSTYMTTMAPMVEEAVETALGWRTEDAPS</sequence>
<keyword evidence="5" id="KW-1185">Reference proteome</keyword>
<feature type="transmembrane region" description="Helical" evidence="1">
    <location>
        <begin position="348"/>
        <end position="368"/>
    </location>
</feature>
<dbReference type="InterPro" id="IPR043968">
    <property type="entry name" value="SGNH"/>
</dbReference>
<feature type="transmembrane region" description="Helical" evidence="1">
    <location>
        <begin position="169"/>
        <end position="187"/>
    </location>
</feature>
<feature type="domain" description="Acyltransferase 3" evidence="2">
    <location>
        <begin position="15"/>
        <end position="331"/>
    </location>
</feature>
<dbReference type="InterPro" id="IPR050879">
    <property type="entry name" value="Acyltransferase_3"/>
</dbReference>